<feature type="region of interest" description="Disordered" evidence="5">
    <location>
        <begin position="1"/>
        <end position="28"/>
    </location>
</feature>
<dbReference type="RefSeq" id="WP_373970474.1">
    <property type="nucleotide sequence ID" value="NZ_JBHDLJ010000001.1"/>
</dbReference>
<accession>A0ABV4UJ84</accession>
<gene>
    <name evidence="7" type="ORF">ACETWP_01840</name>
</gene>
<dbReference type="SUPFAM" id="SSF50249">
    <property type="entry name" value="Nucleic acid-binding proteins"/>
    <property type="match status" value="1"/>
</dbReference>
<dbReference type="GO" id="GO:0008168">
    <property type="term" value="F:methyltransferase activity"/>
    <property type="evidence" value="ECO:0007669"/>
    <property type="project" value="UniProtKB-KW"/>
</dbReference>
<dbReference type="Proteomes" id="UP001575652">
    <property type="component" value="Unassembled WGS sequence"/>
</dbReference>
<evidence type="ECO:0000256" key="1">
    <source>
        <dbReference type="ARBA" id="ARBA00022603"/>
    </source>
</evidence>
<dbReference type="InterPro" id="IPR029063">
    <property type="entry name" value="SAM-dependent_MTases_sf"/>
</dbReference>
<dbReference type="SUPFAM" id="SSF53335">
    <property type="entry name" value="S-adenosyl-L-methionine-dependent methyltransferases"/>
    <property type="match status" value="1"/>
</dbReference>
<protein>
    <submittedName>
        <fullName evidence="7">Class I SAM-dependent RNA methyltransferase</fullName>
        <ecNumber evidence="7">2.1.1.-</ecNumber>
    </submittedName>
</protein>
<feature type="domain" description="TRAM" evidence="6">
    <location>
        <begin position="24"/>
        <end position="84"/>
    </location>
</feature>
<dbReference type="Gene3D" id="2.40.50.140">
    <property type="entry name" value="Nucleic acid-binding proteins"/>
    <property type="match status" value="1"/>
</dbReference>
<feature type="binding site" evidence="4">
    <location>
        <position position="413"/>
    </location>
    <ligand>
        <name>S-adenosyl-L-methionine</name>
        <dbReference type="ChEBI" id="CHEBI:59789"/>
    </ligand>
</feature>
<feature type="binding site" evidence="4">
    <location>
        <position position="332"/>
    </location>
    <ligand>
        <name>S-adenosyl-L-methionine</name>
        <dbReference type="ChEBI" id="CHEBI:59789"/>
    </ligand>
</feature>
<dbReference type="Gene3D" id="2.40.50.1070">
    <property type="match status" value="1"/>
</dbReference>
<dbReference type="PANTHER" id="PTHR11061">
    <property type="entry name" value="RNA M5U METHYLTRANSFERASE"/>
    <property type="match status" value="1"/>
</dbReference>
<evidence type="ECO:0000256" key="3">
    <source>
        <dbReference type="ARBA" id="ARBA00022691"/>
    </source>
</evidence>
<dbReference type="Pfam" id="PF05958">
    <property type="entry name" value="tRNA_U5-meth_tr"/>
    <property type="match status" value="1"/>
</dbReference>
<keyword evidence="1 4" id="KW-0489">Methyltransferase</keyword>
<dbReference type="InterPro" id="IPR010280">
    <property type="entry name" value="U5_MeTrfase_fam"/>
</dbReference>
<reference evidence="7 8" key="1">
    <citation type="submission" date="2024-09" db="EMBL/GenBank/DDBJ databases">
        <authorList>
            <person name="Salinas-Garcia M.A."/>
            <person name="Prieme A."/>
        </authorList>
    </citation>
    <scope>NUCLEOTIDE SEQUENCE [LARGE SCALE GENOMIC DNA]</scope>
    <source>
        <strain evidence="7 8">DSM 21081</strain>
    </source>
</reference>
<comment type="similarity">
    <text evidence="4">Belongs to the class I-like SAM-binding methyltransferase superfamily. RNA M5U methyltransferase family.</text>
</comment>
<feature type="active site" description="Nucleophile" evidence="4">
    <location>
        <position position="440"/>
    </location>
</feature>
<keyword evidence="3 4" id="KW-0949">S-adenosyl-L-methionine</keyword>
<evidence type="ECO:0000256" key="2">
    <source>
        <dbReference type="ARBA" id="ARBA00022679"/>
    </source>
</evidence>
<organism evidence="7 8">
    <name type="scientific">Arthrobacter halodurans</name>
    <dbReference type="NCBI Taxonomy" id="516699"/>
    <lineage>
        <taxon>Bacteria</taxon>
        <taxon>Bacillati</taxon>
        <taxon>Actinomycetota</taxon>
        <taxon>Actinomycetes</taxon>
        <taxon>Micrococcales</taxon>
        <taxon>Micrococcaceae</taxon>
        <taxon>Arthrobacter</taxon>
    </lineage>
</organism>
<proteinExistence type="inferred from homology"/>
<feature type="binding site" evidence="4">
    <location>
        <position position="303"/>
    </location>
    <ligand>
        <name>S-adenosyl-L-methionine</name>
        <dbReference type="ChEBI" id="CHEBI:59789"/>
    </ligand>
</feature>
<keyword evidence="8" id="KW-1185">Reference proteome</keyword>
<evidence type="ECO:0000256" key="4">
    <source>
        <dbReference type="PROSITE-ProRule" id="PRU01024"/>
    </source>
</evidence>
<name>A0ABV4UJ84_9MICC</name>
<dbReference type="EMBL" id="JBHDLJ010000001">
    <property type="protein sequence ID" value="MFB0833316.1"/>
    <property type="molecule type" value="Genomic_DNA"/>
</dbReference>
<keyword evidence="2 4" id="KW-0808">Transferase</keyword>
<dbReference type="EC" id="2.1.1.-" evidence="7"/>
<evidence type="ECO:0000259" key="6">
    <source>
        <dbReference type="PROSITE" id="PS50926"/>
    </source>
</evidence>
<dbReference type="CDD" id="cd02440">
    <property type="entry name" value="AdoMet_MTases"/>
    <property type="match status" value="1"/>
</dbReference>
<dbReference type="GO" id="GO:0032259">
    <property type="term" value="P:methylation"/>
    <property type="evidence" value="ECO:0007669"/>
    <property type="project" value="UniProtKB-KW"/>
</dbReference>
<comment type="caution">
    <text evidence="7">The sequence shown here is derived from an EMBL/GenBank/DDBJ whole genome shotgun (WGS) entry which is preliminary data.</text>
</comment>
<evidence type="ECO:0000313" key="7">
    <source>
        <dbReference type="EMBL" id="MFB0833316.1"/>
    </source>
</evidence>
<dbReference type="InterPro" id="IPR012340">
    <property type="entry name" value="NA-bd_OB-fold"/>
</dbReference>
<dbReference type="InterPro" id="IPR002792">
    <property type="entry name" value="TRAM_dom"/>
</dbReference>
<dbReference type="PANTHER" id="PTHR11061:SF30">
    <property type="entry name" value="TRNA (URACIL(54)-C(5))-METHYLTRANSFERASE"/>
    <property type="match status" value="1"/>
</dbReference>
<sequence length="483" mass="50644">MTDHPTPRETGSAETRPHETAPIETAPGETLELRVGAPAHGGHFVARHEGRVVFVRHALPGELVRARISAGEPGARYWRADAVEVLEPSEHRVAHPWPAADALLSAGSGTPPVGGAEFGHAALGHQRELKSLVFREQLSRLGGVDPDAIGFGGTQAPTGERADGLAWRTRASFSVDGQGRLAMHAFHSDRLIPVREMPLAVDAVNGLRLWEIPLPGIERVEVAAPASGSAPLVLFVEAAGAKPGAADRAARRLPEGVSAAALTQEAGGAADGAGSLRRLRGRTWVAETAWGHDYRVTGEGFWQIHRLAPETLVEEVLGLLDPRPGQRIADLYAGAGLFTVPLAEAVGPSGEVLSIEGAPGTSRDARRNLHGRPQAVVVEGRVEKRLPVPGAGAGADGGGADDGGAPFDGVVLDPPRAGAGRAAVARIARARPGRIAYVSCDPAAFARDVSDFARHGYALRSARVLDLYPHTHHMETVGLLVRA</sequence>
<dbReference type="PROSITE" id="PS51687">
    <property type="entry name" value="SAM_MT_RNA_M5U"/>
    <property type="match status" value="1"/>
</dbReference>
<evidence type="ECO:0000256" key="5">
    <source>
        <dbReference type="SAM" id="MobiDB-lite"/>
    </source>
</evidence>
<feature type="binding site" evidence="4">
    <location>
        <position position="356"/>
    </location>
    <ligand>
        <name>S-adenosyl-L-methionine</name>
        <dbReference type="ChEBI" id="CHEBI:59789"/>
    </ligand>
</feature>
<evidence type="ECO:0000313" key="8">
    <source>
        <dbReference type="Proteomes" id="UP001575652"/>
    </source>
</evidence>
<dbReference type="Pfam" id="PF01938">
    <property type="entry name" value="TRAM"/>
    <property type="match status" value="1"/>
</dbReference>
<dbReference type="Gene3D" id="3.40.50.150">
    <property type="entry name" value="Vaccinia Virus protein VP39"/>
    <property type="match status" value="1"/>
</dbReference>
<dbReference type="PROSITE" id="PS50926">
    <property type="entry name" value="TRAM"/>
    <property type="match status" value="1"/>
</dbReference>